<keyword evidence="3" id="KW-1185">Reference proteome</keyword>
<dbReference type="Proteomes" id="UP000315003">
    <property type="component" value="Chromosome"/>
</dbReference>
<reference evidence="2 3" key="1">
    <citation type="submission" date="2019-02" db="EMBL/GenBank/DDBJ databases">
        <title>Deep-cultivation of Planctomycetes and their phenomic and genomic characterization uncovers novel biology.</title>
        <authorList>
            <person name="Wiegand S."/>
            <person name="Jogler M."/>
            <person name="Boedeker C."/>
            <person name="Pinto D."/>
            <person name="Vollmers J."/>
            <person name="Rivas-Marin E."/>
            <person name="Kohn T."/>
            <person name="Peeters S.H."/>
            <person name="Heuer A."/>
            <person name="Rast P."/>
            <person name="Oberbeckmann S."/>
            <person name="Bunk B."/>
            <person name="Jeske O."/>
            <person name="Meyerdierks A."/>
            <person name="Storesund J.E."/>
            <person name="Kallscheuer N."/>
            <person name="Luecker S."/>
            <person name="Lage O.M."/>
            <person name="Pohl T."/>
            <person name="Merkel B.J."/>
            <person name="Hornburger P."/>
            <person name="Mueller R.-W."/>
            <person name="Bruemmer F."/>
            <person name="Labrenz M."/>
            <person name="Spormann A.M."/>
            <person name="Op den Camp H."/>
            <person name="Overmann J."/>
            <person name="Amann R."/>
            <person name="Jetten M.S.M."/>
            <person name="Mascher T."/>
            <person name="Medema M.H."/>
            <person name="Devos D.P."/>
            <person name="Kaster A.-K."/>
            <person name="Ovreas L."/>
            <person name="Rohde M."/>
            <person name="Galperin M.Y."/>
            <person name="Jogler C."/>
        </authorList>
    </citation>
    <scope>NUCLEOTIDE SEQUENCE [LARGE SCALE GENOMIC DNA]</scope>
    <source>
        <strain evidence="2 3">SV_7m_r</strain>
    </source>
</reference>
<gene>
    <name evidence="2" type="ORF">SV7mr_42890</name>
</gene>
<name>A0A517T028_9BACT</name>
<dbReference type="EMBL" id="CP036272">
    <property type="protein sequence ID" value="QDT61749.1"/>
    <property type="molecule type" value="Genomic_DNA"/>
</dbReference>
<dbReference type="InterPro" id="IPR036514">
    <property type="entry name" value="SGNH_hydro_sf"/>
</dbReference>
<dbReference type="Gene3D" id="3.40.50.1110">
    <property type="entry name" value="SGNH hydrolase"/>
    <property type="match status" value="1"/>
</dbReference>
<evidence type="ECO:0008006" key="4">
    <source>
        <dbReference type="Google" id="ProtNLM"/>
    </source>
</evidence>
<keyword evidence="1" id="KW-1133">Transmembrane helix</keyword>
<dbReference type="PANTHER" id="PTHR30383">
    <property type="entry name" value="THIOESTERASE 1/PROTEASE 1/LYSOPHOSPHOLIPASE L1"/>
    <property type="match status" value="1"/>
</dbReference>
<dbReference type="PANTHER" id="PTHR30383:SF5">
    <property type="entry name" value="SGNH HYDROLASE-TYPE ESTERASE DOMAIN-CONTAINING PROTEIN"/>
    <property type="match status" value="1"/>
</dbReference>
<dbReference type="CDD" id="cd00229">
    <property type="entry name" value="SGNH_hydrolase"/>
    <property type="match status" value="1"/>
</dbReference>
<dbReference type="SUPFAM" id="SSF52266">
    <property type="entry name" value="SGNH hydrolase"/>
    <property type="match status" value="1"/>
</dbReference>
<dbReference type="GO" id="GO:0004622">
    <property type="term" value="F:phosphatidylcholine lysophospholipase activity"/>
    <property type="evidence" value="ECO:0007669"/>
    <property type="project" value="TreeGrafter"/>
</dbReference>
<accession>A0A517T028</accession>
<proteinExistence type="predicted"/>
<evidence type="ECO:0000313" key="3">
    <source>
        <dbReference type="Proteomes" id="UP000315003"/>
    </source>
</evidence>
<organism evidence="2 3">
    <name type="scientific">Stieleria bergensis</name>
    <dbReference type="NCBI Taxonomy" id="2528025"/>
    <lineage>
        <taxon>Bacteria</taxon>
        <taxon>Pseudomonadati</taxon>
        <taxon>Planctomycetota</taxon>
        <taxon>Planctomycetia</taxon>
        <taxon>Pirellulales</taxon>
        <taxon>Pirellulaceae</taxon>
        <taxon>Stieleria</taxon>
    </lineage>
</organism>
<evidence type="ECO:0000313" key="2">
    <source>
        <dbReference type="EMBL" id="QDT61749.1"/>
    </source>
</evidence>
<evidence type="ECO:0000256" key="1">
    <source>
        <dbReference type="SAM" id="Phobius"/>
    </source>
</evidence>
<dbReference type="InterPro" id="IPR051532">
    <property type="entry name" value="Ester_Hydrolysis_Enzymes"/>
</dbReference>
<keyword evidence="1" id="KW-0812">Transmembrane</keyword>
<keyword evidence="1" id="KW-0472">Membrane</keyword>
<dbReference type="AlphaFoldDB" id="A0A517T028"/>
<feature type="transmembrane region" description="Helical" evidence="1">
    <location>
        <begin position="22"/>
        <end position="43"/>
    </location>
</feature>
<protein>
    <recommendedName>
        <fullName evidence="4">GDSL-like Lipase/Acylhydrolase</fullName>
    </recommendedName>
</protein>
<sequence length="509" mass="57136">MTSPASRRPQPSDDSRTPARKWMFRLITVALVLTPLLILEIGLRVAGYPPRDQLAVDPIFDPLDPKPLFESRDSGQTWSIPESRHNFFAPASFSNQSDRPIRRIFVLGGSTVQGRPWHPPTAFPAWTQLFLQACDPAHDYQVINCGGVSYASYRVAKLLDEVLQHQPAAIVIYTGHNEFLEQRSYPATDSIANQATRLAQSSHLVRAIQHLQHTPTRDPSAELQTDAPVTRLDLMDGMDLYQRDDAWRQAVVAHFQRTLDQMAKRCRQADVPLILCQPASDRVDTAPFKIMPAVLTASQTTHFDTFWEQARNGQLNTDHRIESCQQVLGMDPQHAGANFVLGKLLIDQGQFEIAKPHLLAARDHDVCPLRATSAIEMATKQVASLHQLELVRCDELLDARDLQGQPRPDGIPDTNRFVDHIHPSIAGHQLIGQAIAKRLAEQWRLACSNDVQAQYESLVQAQLSSLEEAYFTRGKQRLQGLRRWASGRSGKLHLPANQSFQRQTPSSPQ</sequence>